<organism evidence="1 2">
    <name type="scientific">Legionella geestiana</name>
    <dbReference type="NCBI Taxonomy" id="45065"/>
    <lineage>
        <taxon>Bacteria</taxon>
        <taxon>Pseudomonadati</taxon>
        <taxon>Pseudomonadota</taxon>
        <taxon>Gammaproteobacteria</taxon>
        <taxon>Legionellales</taxon>
        <taxon>Legionellaceae</taxon>
        <taxon>Legionella</taxon>
    </lineage>
</organism>
<reference evidence="1 2" key="1">
    <citation type="submission" date="2015-11" db="EMBL/GenBank/DDBJ databases">
        <title>Genomic analysis of 38 Legionella species identifies large and diverse effector repertoires.</title>
        <authorList>
            <person name="Burstein D."/>
            <person name="Amaro F."/>
            <person name="Zusman T."/>
            <person name="Lifshitz Z."/>
            <person name="Cohen O."/>
            <person name="Gilbert J.A."/>
            <person name="Pupko T."/>
            <person name="Shuman H.A."/>
            <person name="Segal G."/>
        </authorList>
    </citation>
    <scope>NUCLEOTIDE SEQUENCE [LARGE SCALE GENOMIC DNA]</scope>
    <source>
        <strain evidence="1 2">ATCC 49504</strain>
    </source>
</reference>
<dbReference type="RefSeq" id="WP_028385727.1">
    <property type="nucleotide sequence ID" value="NZ_CAAAHN010000006.1"/>
</dbReference>
<name>A0A0W0TSX9_9GAMM</name>
<proteinExistence type="predicted"/>
<gene>
    <name evidence="1" type="ORF">Lgee_1594</name>
</gene>
<dbReference type="EMBL" id="LNYC01000063">
    <property type="protein sequence ID" value="KTC98517.1"/>
    <property type="molecule type" value="Genomic_DNA"/>
</dbReference>
<dbReference type="Proteomes" id="UP000054785">
    <property type="component" value="Unassembled WGS sequence"/>
</dbReference>
<keyword evidence="2" id="KW-1185">Reference proteome</keyword>
<protein>
    <submittedName>
        <fullName evidence="1">Uncharacterized protein</fullName>
    </submittedName>
</protein>
<dbReference type="STRING" id="45065.Lgee_1594"/>
<accession>A0A0W0TSX9</accession>
<dbReference type="PATRIC" id="fig|45065.4.peg.1730"/>
<evidence type="ECO:0000313" key="2">
    <source>
        <dbReference type="Proteomes" id="UP000054785"/>
    </source>
</evidence>
<sequence length="170" mass="19317">MFSTKAGVMIFKELDNYVLQNTSKVLINALEMANEPNNICELLPDYFGRVTLHHREGPPVSSLLAHREHIVNRSILLMDGGVSFKFKSMTLPRDSYGEFFEKPSSCNQVKMTFQVGITVPQENAEPVFYRFQVQFDALNLPLEDVQSLAQEDADCMMLEREESGSKCTLM</sequence>
<comment type="caution">
    <text evidence="1">The sequence shown here is derived from an EMBL/GenBank/DDBJ whole genome shotgun (WGS) entry which is preliminary data.</text>
</comment>
<dbReference type="AlphaFoldDB" id="A0A0W0TSX9"/>
<evidence type="ECO:0000313" key="1">
    <source>
        <dbReference type="EMBL" id="KTC98517.1"/>
    </source>
</evidence>